<name>A0A1H3BCL7_9PSEU</name>
<sequence length="70" mass="7707">MLRVQEAGLRLGRLAALDVRLPALDVRLPALDVRLPALDVRLPALVGCFWLGKPVLGLSASPLNRWQCHE</sequence>
<evidence type="ECO:0000313" key="1">
    <source>
        <dbReference type="EMBL" id="SDX39760.1"/>
    </source>
</evidence>
<accession>A0A1H3BCL7</accession>
<evidence type="ECO:0000313" key="2">
    <source>
        <dbReference type="Proteomes" id="UP000199529"/>
    </source>
</evidence>
<dbReference type="STRING" id="418495.SAMN05216215_1010149"/>
<keyword evidence="2" id="KW-1185">Reference proteome</keyword>
<dbReference type="EMBL" id="FNOK01000010">
    <property type="protein sequence ID" value="SDX39760.1"/>
    <property type="molecule type" value="Genomic_DNA"/>
</dbReference>
<dbReference type="AlphaFoldDB" id="A0A1H3BCL7"/>
<reference evidence="2" key="1">
    <citation type="submission" date="2016-10" db="EMBL/GenBank/DDBJ databases">
        <authorList>
            <person name="Varghese N."/>
            <person name="Submissions S."/>
        </authorList>
    </citation>
    <scope>NUCLEOTIDE SEQUENCE [LARGE SCALE GENOMIC DNA]</scope>
    <source>
        <strain evidence="2">CGMCC 4.3530</strain>
    </source>
</reference>
<protein>
    <submittedName>
        <fullName evidence="1">Uncharacterized protein</fullName>
    </submittedName>
</protein>
<gene>
    <name evidence="1" type="ORF">SAMN05216215_1010149</name>
</gene>
<dbReference type="Proteomes" id="UP000199529">
    <property type="component" value="Unassembled WGS sequence"/>
</dbReference>
<organism evidence="1 2">
    <name type="scientific">Saccharopolyspora shandongensis</name>
    <dbReference type="NCBI Taxonomy" id="418495"/>
    <lineage>
        <taxon>Bacteria</taxon>
        <taxon>Bacillati</taxon>
        <taxon>Actinomycetota</taxon>
        <taxon>Actinomycetes</taxon>
        <taxon>Pseudonocardiales</taxon>
        <taxon>Pseudonocardiaceae</taxon>
        <taxon>Saccharopolyspora</taxon>
    </lineage>
</organism>
<proteinExistence type="predicted"/>